<keyword evidence="7 12" id="KW-1133">Transmembrane helix</keyword>
<feature type="region of interest" description="Disordered" evidence="11">
    <location>
        <begin position="1444"/>
        <end position="1464"/>
    </location>
</feature>
<evidence type="ECO:0000256" key="9">
    <source>
        <dbReference type="ARBA" id="ARBA00023274"/>
    </source>
</evidence>
<feature type="repeat" description="WD" evidence="10">
    <location>
        <begin position="1080"/>
        <end position="1121"/>
    </location>
</feature>
<dbReference type="GeneID" id="67030717"/>
<feature type="repeat" description="WD" evidence="10">
    <location>
        <begin position="842"/>
        <end position="883"/>
    </location>
</feature>
<dbReference type="InterPro" id="IPR027417">
    <property type="entry name" value="P-loop_NTPase"/>
</dbReference>
<organism evidence="15 16">
    <name type="scientific">Rhizoctonia solani</name>
    <dbReference type="NCBI Taxonomy" id="456999"/>
    <lineage>
        <taxon>Eukaryota</taxon>
        <taxon>Fungi</taxon>
        <taxon>Dikarya</taxon>
        <taxon>Basidiomycota</taxon>
        <taxon>Agaricomycotina</taxon>
        <taxon>Agaricomycetes</taxon>
        <taxon>Cantharellales</taxon>
        <taxon>Ceratobasidiaceae</taxon>
        <taxon>Rhizoctonia</taxon>
    </lineage>
</organism>
<evidence type="ECO:0000256" key="7">
    <source>
        <dbReference type="ARBA" id="ARBA00022989"/>
    </source>
</evidence>
<gene>
    <name evidence="15" type="ORF">RhiXN_08438</name>
</gene>
<dbReference type="Pfam" id="PF00400">
    <property type="entry name" value="WD40"/>
    <property type="match status" value="12"/>
</dbReference>
<feature type="domain" description="NACHT" evidence="13">
    <location>
        <begin position="252"/>
        <end position="396"/>
    </location>
</feature>
<feature type="transmembrane region" description="Helical" evidence="12">
    <location>
        <begin position="1679"/>
        <end position="1704"/>
    </location>
</feature>
<dbReference type="Pfam" id="PF00083">
    <property type="entry name" value="Sugar_tr"/>
    <property type="match status" value="1"/>
</dbReference>
<dbReference type="EMBL" id="CP059667">
    <property type="protein sequence ID" value="QRW23402.1"/>
    <property type="molecule type" value="Genomic_DNA"/>
</dbReference>
<dbReference type="InterPro" id="IPR015943">
    <property type="entry name" value="WD40/YVTN_repeat-like_dom_sf"/>
</dbReference>
<dbReference type="Pfam" id="PF00177">
    <property type="entry name" value="Ribosomal_S7"/>
    <property type="match status" value="1"/>
</dbReference>
<dbReference type="CDD" id="cd00200">
    <property type="entry name" value="WD40"/>
    <property type="match status" value="2"/>
</dbReference>
<dbReference type="InterPro" id="IPR020846">
    <property type="entry name" value="MFS_dom"/>
</dbReference>
<dbReference type="SUPFAM" id="SSF52540">
    <property type="entry name" value="P-loop containing nucleoside triphosphate hydrolases"/>
    <property type="match status" value="1"/>
</dbReference>
<dbReference type="SUPFAM" id="SSF103473">
    <property type="entry name" value="MFS general substrate transporter"/>
    <property type="match status" value="1"/>
</dbReference>
<dbReference type="PROSITE" id="PS50837">
    <property type="entry name" value="NACHT"/>
    <property type="match status" value="1"/>
</dbReference>
<dbReference type="GO" id="GO:1990904">
    <property type="term" value="C:ribonucleoprotein complex"/>
    <property type="evidence" value="ECO:0007669"/>
    <property type="project" value="UniProtKB-KW"/>
</dbReference>
<dbReference type="InterPro" id="IPR036259">
    <property type="entry name" value="MFS_trans_sf"/>
</dbReference>
<dbReference type="Gene3D" id="3.40.50.300">
    <property type="entry name" value="P-loop containing nucleotide triphosphate hydrolases"/>
    <property type="match status" value="1"/>
</dbReference>
<keyword evidence="6" id="KW-0689">Ribosomal protein</keyword>
<dbReference type="PROSITE" id="PS50082">
    <property type="entry name" value="WD_REPEATS_2"/>
    <property type="match status" value="11"/>
</dbReference>
<dbReference type="PANTHER" id="PTHR19879:SF9">
    <property type="entry name" value="TRANSCRIPTION INITIATION FACTOR TFIID SUBUNIT 5"/>
    <property type="match status" value="1"/>
</dbReference>
<dbReference type="InterPro" id="IPR005829">
    <property type="entry name" value="Sugar_transporter_CS"/>
</dbReference>
<dbReference type="PROSITE" id="PS00216">
    <property type="entry name" value="SUGAR_TRANSPORT_1"/>
    <property type="match status" value="1"/>
</dbReference>
<dbReference type="InterPro" id="IPR019775">
    <property type="entry name" value="WD40_repeat_CS"/>
</dbReference>
<accession>A0A8H8P4E2</accession>
<evidence type="ECO:0000256" key="3">
    <source>
        <dbReference type="ARBA" id="ARBA00022574"/>
    </source>
</evidence>
<dbReference type="PROSITE" id="PS50294">
    <property type="entry name" value="WD_REPEATS_REGION"/>
    <property type="match status" value="11"/>
</dbReference>
<evidence type="ECO:0000256" key="10">
    <source>
        <dbReference type="PROSITE-ProRule" id="PRU00221"/>
    </source>
</evidence>
<dbReference type="InterPro" id="IPR036322">
    <property type="entry name" value="WD40_repeat_dom_sf"/>
</dbReference>
<protein>
    <submittedName>
        <fullName evidence="15">WD repeat-containing protein</fullName>
    </submittedName>
</protein>
<feature type="repeat" description="WD" evidence="10">
    <location>
        <begin position="1166"/>
        <end position="1207"/>
    </location>
</feature>
<comment type="similarity">
    <text evidence="2">Belongs to the universal ribosomal protein uS7 family.</text>
</comment>
<evidence type="ECO:0000256" key="12">
    <source>
        <dbReference type="SAM" id="Phobius"/>
    </source>
</evidence>
<keyword evidence="4 12" id="KW-0812">Transmembrane</keyword>
<keyword evidence="5" id="KW-0677">Repeat</keyword>
<keyword evidence="3 10" id="KW-0853">WD repeat</keyword>
<feature type="repeat" description="WD" evidence="10">
    <location>
        <begin position="885"/>
        <end position="926"/>
    </location>
</feature>
<dbReference type="Proteomes" id="UP000650533">
    <property type="component" value="Chromosome 10"/>
</dbReference>
<dbReference type="SMART" id="SM00320">
    <property type="entry name" value="WD40"/>
    <property type="match status" value="13"/>
</dbReference>
<dbReference type="GO" id="GO:0005840">
    <property type="term" value="C:ribosome"/>
    <property type="evidence" value="ECO:0007669"/>
    <property type="project" value="UniProtKB-KW"/>
</dbReference>
<dbReference type="InterPro" id="IPR001680">
    <property type="entry name" value="WD40_rpt"/>
</dbReference>
<comment type="subcellular location">
    <subcellularLocation>
        <location evidence="1">Membrane</location>
        <topology evidence="1">Multi-pass membrane protein</topology>
    </subcellularLocation>
</comment>
<dbReference type="PRINTS" id="PR00320">
    <property type="entry name" value="GPROTEINBRPT"/>
</dbReference>
<name>A0A8H8P4E2_9AGAM</name>
<dbReference type="InterPro" id="IPR056884">
    <property type="entry name" value="NPHP3-like_N"/>
</dbReference>
<evidence type="ECO:0000256" key="8">
    <source>
        <dbReference type="ARBA" id="ARBA00023136"/>
    </source>
</evidence>
<keyword evidence="8 12" id="KW-0472">Membrane</keyword>
<feature type="repeat" description="WD" evidence="10">
    <location>
        <begin position="1294"/>
        <end position="1335"/>
    </location>
</feature>
<evidence type="ECO:0000256" key="1">
    <source>
        <dbReference type="ARBA" id="ARBA00004141"/>
    </source>
</evidence>
<dbReference type="InterPro" id="IPR005828">
    <property type="entry name" value="MFS_sugar_transport-like"/>
</dbReference>
<evidence type="ECO:0000256" key="6">
    <source>
        <dbReference type="ARBA" id="ARBA00022980"/>
    </source>
</evidence>
<evidence type="ECO:0000259" key="13">
    <source>
        <dbReference type="PROSITE" id="PS50837"/>
    </source>
</evidence>
<dbReference type="InterPro" id="IPR020472">
    <property type="entry name" value="WD40_PAC1"/>
</dbReference>
<feature type="repeat" description="WD" evidence="10">
    <location>
        <begin position="1342"/>
        <end position="1376"/>
    </location>
</feature>
<keyword evidence="9" id="KW-0687">Ribonucleoprotein</keyword>
<feature type="transmembrane region" description="Helical" evidence="12">
    <location>
        <begin position="1754"/>
        <end position="1779"/>
    </location>
</feature>
<feature type="repeat" description="WD" evidence="10">
    <location>
        <begin position="1036"/>
        <end position="1077"/>
    </location>
</feature>
<evidence type="ECO:0000313" key="16">
    <source>
        <dbReference type="Proteomes" id="UP000650533"/>
    </source>
</evidence>
<dbReference type="SUPFAM" id="SSF47973">
    <property type="entry name" value="Ribosomal protein S7"/>
    <property type="match status" value="1"/>
</dbReference>
<dbReference type="Gene3D" id="1.10.455.10">
    <property type="entry name" value="Ribosomal protein S7 domain"/>
    <property type="match status" value="1"/>
</dbReference>
<dbReference type="KEGG" id="rsx:RhiXN_08438"/>
<dbReference type="PROSITE" id="PS00678">
    <property type="entry name" value="WD_REPEATS_1"/>
    <property type="match status" value="3"/>
</dbReference>
<dbReference type="SUPFAM" id="SSF50978">
    <property type="entry name" value="WD40 repeat-like"/>
    <property type="match status" value="2"/>
</dbReference>
<dbReference type="PROSITE" id="PS50850">
    <property type="entry name" value="MFS"/>
    <property type="match status" value="1"/>
</dbReference>
<evidence type="ECO:0000256" key="5">
    <source>
        <dbReference type="ARBA" id="ARBA00022737"/>
    </source>
</evidence>
<dbReference type="InterPro" id="IPR007111">
    <property type="entry name" value="NACHT_NTPase"/>
</dbReference>
<feature type="domain" description="Major facilitator superfamily (MFS) profile" evidence="14">
    <location>
        <begin position="1682"/>
        <end position="1784"/>
    </location>
</feature>
<dbReference type="PANTHER" id="PTHR19879">
    <property type="entry name" value="TRANSCRIPTION INITIATION FACTOR TFIID"/>
    <property type="match status" value="1"/>
</dbReference>
<dbReference type="RefSeq" id="XP_043183639.1">
    <property type="nucleotide sequence ID" value="XM_043328254.1"/>
</dbReference>
<dbReference type="GO" id="GO:0016020">
    <property type="term" value="C:membrane"/>
    <property type="evidence" value="ECO:0007669"/>
    <property type="project" value="UniProtKB-SubCell"/>
</dbReference>
<reference evidence="15" key="1">
    <citation type="submission" date="2020-05" db="EMBL/GenBank/DDBJ databases">
        <title>Evolutionary and genomic comparisons of hybrid uninucleate and nonhybrid Rhizoctonia fungi.</title>
        <authorList>
            <person name="Li C."/>
            <person name="Chen X."/>
        </authorList>
    </citation>
    <scope>NUCLEOTIDE SEQUENCE</scope>
    <source>
        <strain evidence="15">AG-1 IA</strain>
    </source>
</reference>
<feature type="repeat" description="WD" evidence="10">
    <location>
        <begin position="1209"/>
        <end position="1250"/>
    </location>
</feature>
<evidence type="ECO:0000259" key="14">
    <source>
        <dbReference type="PROSITE" id="PS50850"/>
    </source>
</evidence>
<proteinExistence type="inferred from homology"/>
<dbReference type="GO" id="GO:0022857">
    <property type="term" value="F:transmembrane transporter activity"/>
    <property type="evidence" value="ECO:0007669"/>
    <property type="project" value="InterPro"/>
</dbReference>
<feature type="transmembrane region" description="Helical" evidence="12">
    <location>
        <begin position="1641"/>
        <end position="1658"/>
    </location>
</feature>
<evidence type="ECO:0000256" key="4">
    <source>
        <dbReference type="ARBA" id="ARBA00022692"/>
    </source>
</evidence>
<feature type="repeat" description="WD" evidence="10">
    <location>
        <begin position="1251"/>
        <end position="1292"/>
    </location>
</feature>
<feature type="repeat" description="WD" evidence="10">
    <location>
        <begin position="970"/>
        <end position="1002"/>
    </location>
</feature>
<evidence type="ECO:0000256" key="11">
    <source>
        <dbReference type="SAM" id="MobiDB-lite"/>
    </source>
</evidence>
<evidence type="ECO:0000256" key="2">
    <source>
        <dbReference type="ARBA" id="ARBA00007151"/>
    </source>
</evidence>
<dbReference type="CDD" id="cd14868">
    <property type="entry name" value="uS7_Mitochondria_Fungi"/>
    <property type="match status" value="1"/>
</dbReference>
<dbReference type="Gene3D" id="1.20.1250.20">
    <property type="entry name" value="MFS general substrate transporter like domains"/>
    <property type="match status" value="1"/>
</dbReference>
<feature type="repeat" description="WD" evidence="10">
    <location>
        <begin position="1123"/>
        <end position="1164"/>
    </location>
</feature>
<dbReference type="InterPro" id="IPR036823">
    <property type="entry name" value="Ribosomal_uS7_dom_sf"/>
</dbReference>
<evidence type="ECO:0000313" key="15">
    <source>
        <dbReference type="EMBL" id="QRW23402.1"/>
    </source>
</evidence>
<dbReference type="InterPro" id="IPR023798">
    <property type="entry name" value="Ribosomal_uS7_dom"/>
</dbReference>
<sequence length="1784" mass="195819">METKQTRSGPKPMGDTIRTFFPCFGRRAKPDAEIRVCDRGSSEPVELVDVEANLSAAAKSGPNWSLLDTVLAGLENAVEVFPPLQAALGGLREVVGNTKVSERNRTEYEQLASELQAQVRVLIDHVGSANPTWMPHSISKIAYLIQAEIELIKTQQEKGKISRIRNALDEETEIQSYRKVDSLFRQLQSEVSFSTWRSVQDQHMTSLLLPAPNAWYDAALSAEAYRGGCTPGTRKRIIDDFLDWASSTDTFHLYWMNGMPGTGKTTIAYTLCQQLESTKQLGACFFCSRISPDCRDVNRIFPTIAYQLAQYSNPYRNKLFEVLSETRNIAQRNINVQFENLVLKPLASVKKVLQRDVVVVIDALDECSDGGEQVLALLVKGAAQLPIKFMVTSRPDPSISRQMDIARASLTHQVFYLHEIERSLVQDDVIIYLRQAFEQNAIPASAQDIEQLARYAGNLFIVAATTVRYILGNGSILATSHSLERMEAALKMIKTGSGAKTAYEVIDSLYRGILEGLLQKLESNEKEDVCRVLWATLCIREPVSVSTLSAVIGMQASTVESIVKLLQSVLYLSNSTGMVSTLHASFPDFMFSQDRAAHLHCDRNLQDDMLSRSCFGLMERQLRFNICGLETSYRRDMDVPGLQNRVDECVSPELFYACRYWVDHLRSIPVSKERARILRRFLYDQLLYWIEVLSLKGWVSNAMSSMSEAERWLSGDMDKNAETTNLQTAVHDAQRLIISFTASPAIKSMPHLYLSSLPAASKDSEVLRYHHKRFRGLSDTLTGRASDIRGRNDALVTWTVGPIGGSTEVSRDGARIASYGTGGNIQVWDIRRAEVVLDLVGGHPQSGYIQSAAFSSKGSHLASGSRDGTICIWDITSGGLLTTTIHYHPGSINTLAFSPSDSMLASASFDGTVCLWNLRPTEQPSIKFEYHNGEGDVCFSPDGTLLASAGRGRVIYIRSTLTGALSISPLQGHNAAVGCVRFSPDGQRLASSSKDMTVRMWSPHDGTLLAGPFHVSMDVHGFQPISFSPDPQGTLLACHTSVINSVHFLPGGTQLISSSDDGTIRIWEAQHSHKQSDIARKGHTMYINSVAVSPDGTLVVSGSDDMSICMWDAVSGALIRQILYAHDGYIQCVAFSLDGTMITSGSTDCNIRMWDPYSGEPMEDLLTGHTGWVWAVSFSPDGRKLVSGSSDQTIRIWGLQKDEVTSSCLSGHRDLVHSVVFSSDGTQVASGSVDCHVGLWDAQQSSLVWMRKSHTDTVNIVKFSPSGGFVASGSDDGMILLWDVSVGNIAGAMSAAQDRRVESLSFSPDGHSIAVGSSDYSIAIWDVDSRSLKQSFEGYSGVMSVAFTPDGRYVIAGSEDASIHKWDTTAIQNSTSEEASWVARKDGWVTDQSDRLLLWLPHDLRGRLFLDPRNVFTILAGEVFVPRAPSLDDFCFGDSTRSLAEPTTPVSTTVPTPNSTTAPSLLPESSFAQRFAAEKYEKPPVTPFSESDSLSPTRLPAGTRLPPISDPLLDFTASLIQKHGERTKAARTVAQVLEHIHILTGGAPPLPIYREAIRLVSPSVKVVTLKKRAKNLPTPRPLTERQRTRTGILAIFKASDKRPEKHVWERVGRECINVLRGESDAIKKLEEVHRFAMANRANASMAGAVGGATSSAALQRRRALAGKSGYRGLVQNSRVFLIAVFASLGGLLYGYNQGVFSSVLDMYSFNARMASVTNDSGTKGWLVAILELGAWFGVLCTGQLADKLGRKRTILLAVVVFVIGVIIQTAAFQPVSIFVGKWEY</sequence>
<dbReference type="InterPro" id="IPR047988">
    <property type="entry name" value="Ribosomal_uS7m_fungi"/>
</dbReference>
<dbReference type="Gene3D" id="2.130.10.10">
    <property type="entry name" value="YVTN repeat-like/Quinoprotein amine dehydrogenase"/>
    <property type="match status" value="4"/>
</dbReference>
<dbReference type="Pfam" id="PF24883">
    <property type="entry name" value="NPHP3_N"/>
    <property type="match status" value="1"/>
</dbReference>
<feature type="compositionally biased region" description="Low complexity" evidence="11">
    <location>
        <begin position="1446"/>
        <end position="1464"/>
    </location>
</feature>
<feature type="transmembrane region" description="Helical" evidence="12">
    <location>
        <begin position="1724"/>
        <end position="1742"/>
    </location>
</feature>